<gene>
    <name evidence="2" type="ORF">GCM10020221_03560</name>
</gene>
<protein>
    <submittedName>
        <fullName evidence="2">Uncharacterized protein</fullName>
    </submittedName>
</protein>
<feature type="region of interest" description="Disordered" evidence="1">
    <location>
        <begin position="53"/>
        <end position="80"/>
    </location>
</feature>
<evidence type="ECO:0000313" key="2">
    <source>
        <dbReference type="EMBL" id="GAA2911062.1"/>
    </source>
</evidence>
<dbReference type="EMBL" id="BAAAXZ010000016">
    <property type="protein sequence ID" value="GAA2911062.1"/>
    <property type="molecule type" value="Genomic_DNA"/>
</dbReference>
<proteinExistence type="predicted"/>
<name>A0ABN3WD75_STRTU</name>
<sequence>MASEAAMTTSGMAMGRKTRLLTVERARKRYRASAKAAAVPRTVAPTVAHRAIQRLSESEPHRPSTSQGWVQASVEKRCHS</sequence>
<accession>A0ABN3WD75</accession>
<dbReference type="Proteomes" id="UP001501102">
    <property type="component" value="Unassembled WGS sequence"/>
</dbReference>
<comment type="caution">
    <text evidence="2">The sequence shown here is derived from an EMBL/GenBank/DDBJ whole genome shotgun (WGS) entry which is preliminary data.</text>
</comment>
<evidence type="ECO:0000313" key="3">
    <source>
        <dbReference type="Proteomes" id="UP001501102"/>
    </source>
</evidence>
<keyword evidence="3" id="KW-1185">Reference proteome</keyword>
<organism evidence="2 3">
    <name type="scientific">Streptomyces thioluteus</name>
    <dbReference type="NCBI Taxonomy" id="66431"/>
    <lineage>
        <taxon>Bacteria</taxon>
        <taxon>Bacillati</taxon>
        <taxon>Actinomycetota</taxon>
        <taxon>Actinomycetes</taxon>
        <taxon>Kitasatosporales</taxon>
        <taxon>Streptomycetaceae</taxon>
        <taxon>Streptomyces</taxon>
    </lineage>
</organism>
<evidence type="ECO:0000256" key="1">
    <source>
        <dbReference type="SAM" id="MobiDB-lite"/>
    </source>
</evidence>
<reference evidence="2 3" key="1">
    <citation type="journal article" date="2019" name="Int. J. Syst. Evol. Microbiol.">
        <title>The Global Catalogue of Microorganisms (GCM) 10K type strain sequencing project: providing services to taxonomists for standard genome sequencing and annotation.</title>
        <authorList>
            <consortium name="The Broad Institute Genomics Platform"/>
            <consortium name="The Broad Institute Genome Sequencing Center for Infectious Disease"/>
            <person name="Wu L."/>
            <person name="Ma J."/>
        </authorList>
    </citation>
    <scope>NUCLEOTIDE SEQUENCE [LARGE SCALE GENOMIC DNA]</scope>
    <source>
        <strain evidence="2 3">JCM 4087</strain>
    </source>
</reference>